<dbReference type="EMBL" id="GBRH01190886">
    <property type="protein sequence ID" value="JAE07010.1"/>
    <property type="molecule type" value="Transcribed_RNA"/>
</dbReference>
<name>A0A0A9F1V3_ARUDO</name>
<sequence length="12" mass="1427">MSNHGMPLKRKK</sequence>
<evidence type="ECO:0000313" key="1">
    <source>
        <dbReference type="EMBL" id="JAE07010.1"/>
    </source>
</evidence>
<reference evidence="1" key="2">
    <citation type="journal article" date="2015" name="Data Brief">
        <title>Shoot transcriptome of the giant reed, Arundo donax.</title>
        <authorList>
            <person name="Barrero R.A."/>
            <person name="Guerrero F.D."/>
            <person name="Moolhuijzen P."/>
            <person name="Goolsby J.A."/>
            <person name="Tidwell J."/>
            <person name="Bellgard S.E."/>
            <person name="Bellgard M.I."/>
        </authorList>
    </citation>
    <scope>NUCLEOTIDE SEQUENCE</scope>
    <source>
        <tissue evidence="1">Shoot tissue taken approximately 20 cm above the soil surface</tissue>
    </source>
</reference>
<organism evidence="1">
    <name type="scientific">Arundo donax</name>
    <name type="common">Giant reed</name>
    <name type="synonym">Donax arundinaceus</name>
    <dbReference type="NCBI Taxonomy" id="35708"/>
    <lineage>
        <taxon>Eukaryota</taxon>
        <taxon>Viridiplantae</taxon>
        <taxon>Streptophyta</taxon>
        <taxon>Embryophyta</taxon>
        <taxon>Tracheophyta</taxon>
        <taxon>Spermatophyta</taxon>
        <taxon>Magnoliopsida</taxon>
        <taxon>Liliopsida</taxon>
        <taxon>Poales</taxon>
        <taxon>Poaceae</taxon>
        <taxon>PACMAD clade</taxon>
        <taxon>Arundinoideae</taxon>
        <taxon>Arundineae</taxon>
        <taxon>Arundo</taxon>
    </lineage>
</organism>
<reference evidence="1" key="1">
    <citation type="submission" date="2014-09" db="EMBL/GenBank/DDBJ databases">
        <authorList>
            <person name="Magalhaes I.L.F."/>
            <person name="Oliveira U."/>
            <person name="Santos F.R."/>
            <person name="Vidigal T.H.D.A."/>
            <person name="Brescovit A.D."/>
            <person name="Santos A.J."/>
        </authorList>
    </citation>
    <scope>NUCLEOTIDE SEQUENCE</scope>
    <source>
        <tissue evidence="1">Shoot tissue taken approximately 20 cm above the soil surface</tissue>
    </source>
</reference>
<proteinExistence type="predicted"/>
<accession>A0A0A9F1V3</accession>
<protein>
    <submittedName>
        <fullName evidence="1">Uncharacterized protein</fullName>
    </submittedName>
</protein>